<evidence type="ECO:0000256" key="2">
    <source>
        <dbReference type="SAM" id="MobiDB-lite"/>
    </source>
</evidence>
<evidence type="ECO:0000256" key="1">
    <source>
        <dbReference type="PROSITE-ProRule" id="PRU00169"/>
    </source>
</evidence>
<name>V4P527_9CAUL</name>
<dbReference type="InterPro" id="IPR001789">
    <property type="entry name" value="Sig_transdc_resp-reg_receiver"/>
</dbReference>
<dbReference type="GO" id="GO:0000160">
    <property type="term" value="P:phosphorelay signal transduction system"/>
    <property type="evidence" value="ECO:0007669"/>
    <property type="project" value="InterPro"/>
</dbReference>
<dbReference type="PANTHER" id="PTHR43228:SF1">
    <property type="entry name" value="TWO-COMPONENT RESPONSE REGULATOR ARR22"/>
    <property type="match status" value="1"/>
</dbReference>
<dbReference type="PATRIC" id="fig|1121022.4.peg.3007"/>
<reference evidence="4 5" key="1">
    <citation type="journal article" date="2014" name="Nature">
        <title>Sequential evolution of bacterial morphology by co-option of a developmental regulator.</title>
        <authorList>
            <person name="Jiang C."/>
            <person name="Brown P.J."/>
            <person name="Ducret A."/>
            <person name="Brun Y.V."/>
        </authorList>
    </citation>
    <scope>NUCLEOTIDE SEQUENCE [LARGE SCALE GENOMIC DNA]</scope>
    <source>
        <strain evidence="4 5">DSM 16100</strain>
    </source>
</reference>
<dbReference type="Gene3D" id="3.40.50.2300">
    <property type="match status" value="1"/>
</dbReference>
<evidence type="ECO:0000313" key="4">
    <source>
        <dbReference type="EMBL" id="ESQ89052.1"/>
    </source>
</evidence>
<feature type="domain" description="Response regulatory" evidence="3">
    <location>
        <begin position="8"/>
        <end position="127"/>
    </location>
</feature>
<accession>V4P527</accession>
<dbReference type="EMBL" id="AWGB01000032">
    <property type="protein sequence ID" value="ESQ89052.1"/>
    <property type="molecule type" value="Genomic_DNA"/>
</dbReference>
<feature type="modified residue" description="4-aspartylphosphate" evidence="1">
    <location>
        <position position="58"/>
    </location>
</feature>
<dbReference type="STRING" id="1121022.GCA_000376105_02274"/>
<dbReference type="SUPFAM" id="SSF52172">
    <property type="entry name" value="CheY-like"/>
    <property type="match status" value="1"/>
</dbReference>
<dbReference type="OrthoDB" id="9786548at2"/>
<feature type="compositionally biased region" description="Basic and acidic residues" evidence="2">
    <location>
        <begin position="151"/>
        <end position="168"/>
    </location>
</feature>
<protein>
    <recommendedName>
        <fullName evidence="3">Response regulatory domain-containing protein</fullName>
    </recommendedName>
</protein>
<dbReference type="InterPro" id="IPR011006">
    <property type="entry name" value="CheY-like_superfamily"/>
</dbReference>
<dbReference type="Pfam" id="PF00072">
    <property type="entry name" value="Response_reg"/>
    <property type="match status" value="1"/>
</dbReference>
<evidence type="ECO:0000313" key="5">
    <source>
        <dbReference type="Proteomes" id="UP000017837"/>
    </source>
</evidence>
<feature type="region of interest" description="Disordered" evidence="2">
    <location>
        <begin position="140"/>
        <end position="191"/>
    </location>
</feature>
<proteinExistence type="predicted"/>
<feature type="compositionally biased region" description="Basic and acidic residues" evidence="2">
    <location>
        <begin position="176"/>
        <end position="191"/>
    </location>
</feature>
<dbReference type="PROSITE" id="PS50110">
    <property type="entry name" value="RESPONSE_REGULATORY"/>
    <property type="match status" value="1"/>
</dbReference>
<organism evidence="4 5">
    <name type="scientific">Asticcacaulis benevestitus DSM 16100 = ATCC BAA-896</name>
    <dbReference type="NCBI Taxonomy" id="1121022"/>
    <lineage>
        <taxon>Bacteria</taxon>
        <taxon>Pseudomonadati</taxon>
        <taxon>Pseudomonadota</taxon>
        <taxon>Alphaproteobacteria</taxon>
        <taxon>Caulobacterales</taxon>
        <taxon>Caulobacteraceae</taxon>
        <taxon>Asticcacaulis</taxon>
    </lineage>
</organism>
<dbReference type="InterPro" id="IPR052048">
    <property type="entry name" value="ST_Response_Regulator"/>
</dbReference>
<dbReference type="Proteomes" id="UP000017837">
    <property type="component" value="Unassembled WGS sequence"/>
</dbReference>
<keyword evidence="1" id="KW-0597">Phosphoprotein</keyword>
<evidence type="ECO:0000259" key="3">
    <source>
        <dbReference type="PROSITE" id="PS50110"/>
    </source>
</evidence>
<dbReference type="RefSeq" id="WP_018081940.1">
    <property type="nucleotide sequence ID" value="NZ_AQWM01000009.1"/>
</dbReference>
<dbReference type="eggNOG" id="COG0784">
    <property type="taxonomic scope" value="Bacteria"/>
</dbReference>
<comment type="caution">
    <text evidence="4">The sequence shown here is derived from an EMBL/GenBank/DDBJ whole genome shotgun (WGS) entry which is preliminary data.</text>
</comment>
<gene>
    <name evidence="4" type="ORF">ABENE_14795</name>
</gene>
<dbReference type="AlphaFoldDB" id="V4P527"/>
<keyword evidence="5" id="KW-1185">Reference proteome</keyword>
<dbReference type="PANTHER" id="PTHR43228">
    <property type="entry name" value="TWO-COMPONENT RESPONSE REGULATOR"/>
    <property type="match status" value="1"/>
</dbReference>
<sequence length="191" mass="21611">MASLERVRFLVVDDNAHMINIVKTLLRGFGATHIFEARDATEAFHRLKHDAIDICISDYQMEVLDGVEFVQLVRNSSDSPNRYVPIIMLTAHSERSKVVAARDAGANEFCCKPVTAIELRRKIVAIVDFPRPFIKTSSGNYFGPDRRRKQDSKYHGPERREGWSEDHQPPQATAKKSGEASSGHHQEDEHA</sequence>
<dbReference type="SMART" id="SM00448">
    <property type="entry name" value="REC"/>
    <property type="match status" value="1"/>
</dbReference>